<dbReference type="Gene3D" id="4.10.1000.10">
    <property type="entry name" value="Zinc finger, CCCH-type"/>
    <property type="match status" value="1"/>
</dbReference>
<dbReference type="RefSeq" id="XP_014155765.1">
    <property type="nucleotide sequence ID" value="XM_014300290.1"/>
</dbReference>
<gene>
    <name evidence="4" type="ORF">SARC_05836</name>
</gene>
<evidence type="ECO:0000259" key="3">
    <source>
        <dbReference type="PROSITE" id="PS50103"/>
    </source>
</evidence>
<accession>A0A0L0G0Y0</accession>
<keyword evidence="5" id="KW-1185">Reference proteome</keyword>
<dbReference type="Proteomes" id="UP000054560">
    <property type="component" value="Unassembled WGS sequence"/>
</dbReference>
<feature type="domain" description="C3H1-type" evidence="3">
    <location>
        <begin position="413"/>
        <end position="436"/>
    </location>
</feature>
<dbReference type="AlphaFoldDB" id="A0A0L0G0Y0"/>
<dbReference type="eggNOG" id="KOG1492">
    <property type="taxonomic scope" value="Eukaryota"/>
</dbReference>
<feature type="zinc finger region" description="C3H1-type" evidence="1">
    <location>
        <begin position="357"/>
        <end position="385"/>
    </location>
</feature>
<dbReference type="GeneID" id="25906340"/>
<feature type="compositionally biased region" description="Polar residues" evidence="2">
    <location>
        <begin position="47"/>
        <end position="61"/>
    </location>
</feature>
<feature type="region of interest" description="Disordered" evidence="2">
    <location>
        <begin position="94"/>
        <end position="193"/>
    </location>
</feature>
<evidence type="ECO:0000313" key="5">
    <source>
        <dbReference type="Proteomes" id="UP000054560"/>
    </source>
</evidence>
<dbReference type="OrthoDB" id="3247158at2759"/>
<feature type="region of interest" description="Disordered" evidence="2">
    <location>
        <begin position="31"/>
        <end position="79"/>
    </location>
</feature>
<proteinExistence type="predicted"/>
<dbReference type="PROSITE" id="PS50103">
    <property type="entry name" value="ZF_C3H1"/>
    <property type="match status" value="3"/>
</dbReference>
<dbReference type="InterPro" id="IPR000571">
    <property type="entry name" value="Znf_CCCH"/>
</dbReference>
<protein>
    <recommendedName>
        <fullName evidence="3">C3H1-type domain-containing protein</fullName>
    </recommendedName>
</protein>
<feature type="compositionally biased region" description="Polar residues" evidence="2">
    <location>
        <begin position="109"/>
        <end position="129"/>
    </location>
</feature>
<dbReference type="EMBL" id="KQ241986">
    <property type="protein sequence ID" value="KNC81863.1"/>
    <property type="molecule type" value="Genomic_DNA"/>
</dbReference>
<keyword evidence="1" id="KW-0863">Zinc-finger</keyword>
<evidence type="ECO:0000256" key="2">
    <source>
        <dbReference type="SAM" id="MobiDB-lite"/>
    </source>
</evidence>
<feature type="domain" description="C3H1-type" evidence="3">
    <location>
        <begin position="299"/>
        <end position="328"/>
    </location>
</feature>
<dbReference type="PANTHER" id="PTHR46156:SF1">
    <property type="entry name" value="ZINC FINGER CCCH DOMAIN-CONTAINING PROTEIN 3"/>
    <property type="match status" value="1"/>
</dbReference>
<feature type="zinc finger region" description="C3H1-type" evidence="1">
    <location>
        <begin position="413"/>
        <end position="436"/>
    </location>
</feature>
<dbReference type="STRING" id="667725.A0A0L0G0Y0"/>
<feature type="compositionally biased region" description="Low complexity" evidence="2">
    <location>
        <begin position="130"/>
        <end position="139"/>
    </location>
</feature>
<dbReference type="PANTHER" id="PTHR46156">
    <property type="entry name" value="CCCH ZINGC FINGER"/>
    <property type="match status" value="1"/>
</dbReference>
<sequence>MSTDHEKNLLKQIAEIGAAINKRKRDAILQKVNETRRASKPSDTKVSHQASTSSGVASAQVSEHRRARPPHSAIPGGPNKKWVAKEVVDTYKPKPTASSVSGAHECTSSEHVQPYTSTTSTDANKQLNAYTSYTQTQTHTHPRPHYTPRARPPGPRGQNGQGLTWTAPGVPKQLPRGPALPRPPRAHTGARPSRAVSAAHTGTIAPAECLVKPLAPAVPSASNLLCTTNALPQFPIVGKKARVVSIGTTLFDVADDLSRLSRRIPIAVASDDDDLPERVVIGDHVYHRADANEYKRNEAKSKSYCKFYNLYGRRGCTNDPCKFLHDPDKIILCRPFVTELGCSISEGDCPLQHIHDKDRMPICTSFFIKGSCDRGDKCYDLHQKKGREIAVCKKYINGYCPNGIDCDERHHWICPDFEFRASCAAGDACPMRHYELKPKPLKRKQNHTPPGFRIPYKKMKDASKADTAVNISIKPNLESGFLRLDSDVVPIELSAKTKPIELEEKDTPALSIRPRFSFSQKRE</sequence>
<feature type="compositionally biased region" description="Basic and acidic residues" evidence="2">
    <location>
        <begin position="33"/>
        <end position="46"/>
    </location>
</feature>
<evidence type="ECO:0000256" key="1">
    <source>
        <dbReference type="PROSITE-ProRule" id="PRU00723"/>
    </source>
</evidence>
<feature type="domain" description="C3H1-type" evidence="3">
    <location>
        <begin position="357"/>
        <end position="385"/>
    </location>
</feature>
<keyword evidence="1" id="KW-0862">Zinc</keyword>
<feature type="zinc finger region" description="C3H1-type" evidence="1">
    <location>
        <begin position="299"/>
        <end position="328"/>
    </location>
</feature>
<keyword evidence="1" id="KW-0479">Metal-binding</keyword>
<name>A0A0L0G0Y0_9EUKA</name>
<dbReference type="GO" id="GO:0008270">
    <property type="term" value="F:zinc ion binding"/>
    <property type="evidence" value="ECO:0007669"/>
    <property type="project" value="UniProtKB-KW"/>
</dbReference>
<evidence type="ECO:0000313" key="4">
    <source>
        <dbReference type="EMBL" id="KNC81863.1"/>
    </source>
</evidence>
<dbReference type="SMART" id="SM00356">
    <property type="entry name" value="ZnF_C3H1"/>
    <property type="match status" value="3"/>
</dbReference>
<organism evidence="4 5">
    <name type="scientific">Sphaeroforma arctica JP610</name>
    <dbReference type="NCBI Taxonomy" id="667725"/>
    <lineage>
        <taxon>Eukaryota</taxon>
        <taxon>Ichthyosporea</taxon>
        <taxon>Ichthyophonida</taxon>
        <taxon>Sphaeroforma</taxon>
    </lineage>
</organism>
<dbReference type="GO" id="GO:0005634">
    <property type="term" value="C:nucleus"/>
    <property type="evidence" value="ECO:0007669"/>
    <property type="project" value="TreeGrafter"/>
</dbReference>
<reference evidence="4 5" key="1">
    <citation type="submission" date="2011-02" db="EMBL/GenBank/DDBJ databases">
        <title>The Genome Sequence of Sphaeroforma arctica JP610.</title>
        <authorList>
            <consortium name="The Broad Institute Genome Sequencing Platform"/>
            <person name="Russ C."/>
            <person name="Cuomo C."/>
            <person name="Young S.K."/>
            <person name="Zeng Q."/>
            <person name="Gargeya S."/>
            <person name="Alvarado L."/>
            <person name="Berlin A."/>
            <person name="Chapman S.B."/>
            <person name="Chen Z."/>
            <person name="Freedman E."/>
            <person name="Gellesch M."/>
            <person name="Goldberg J."/>
            <person name="Griggs A."/>
            <person name="Gujja S."/>
            <person name="Heilman E."/>
            <person name="Heiman D."/>
            <person name="Howarth C."/>
            <person name="Mehta T."/>
            <person name="Neiman D."/>
            <person name="Pearson M."/>
            <person name="Roberts A."/>
            <person name="Saif S."/>
            <person name="Shea T."/>
            <person name="Shenoy N."/>
            <person name="Sisk P."/>
            <person name="Stolte C."/>
            <person name="Sykes S."/>
            <person name="White J."/>
            <person name="Yandava C."/>
            <person name="Burger G."/>
            <person name="Gray M.W."/>
            <person name="Holland P.W.H."/>
            <person name="King N."/>
            <person name="Lang F.B.F."/>
            <person name="Roger A.J."/>
            <person name="Ruiz-Trillo I."/>
            <person name="Haas B."/>
            <person name="Nusbaum C."/>
            <person name="Birren B."/>
        </authorList>
    </citation>
    <scope>NUCLEOTIDE SEQUENCE [LARGE SCALE GENOMIC DNA]</scope>
    <source>
        <strain evidence="4 5">JP610</strain>
    </source>
</reference>